<dbReference type="Gene3D" id="3.10.20.310">
    <property type="entry name" value="membrane protein fhac"/>
    <property type="match status" value="1"/>
</dbReference>
<evidence type="ECO:0000313" key="7">
    <source>
        <dbReference type="EMBL" id="NKE45395.1"/>
    </source>
</evidence>
<keyword evidence="4" id="KW-0732">Signal</keyword>
<dbReference type="InterPro" id="IPR013686">
    <property type="entry name" value="Polypept-transport_assoc_ShlB"/>
</dbReference>
<name>A0ABX1EZA4_9PROT</name>
<evidence type="ECO:0000256" key="3">
    <source>
        <dbReference type="ARBA" id="ARBA00023237"/>
    </source>
</evidence>
<dbReference type="EMBL" id="JAAVTX010000003">
    <property type="protein sequence ID" value="NKE45395.1"/>
    <property type="molecule type" value="Genomic_DNA"/>
</dbReference>
<feature type="signal peptide" evidence="4">
    <location>
        <begin position="1"/>
        <end position="33"/>
    </location>
</feature>
<feature type="domain" description="Polypeptide-transport-associated ShlB-type" evidence="6">
    <location>
        <begin position="75"/>
        <end position="147"/>
    </location>
</feature>
<dbReference type="Pfam" id="PF03865">
    <property type="entry name" value="ShlB"/>
    <property type="match status" value="1"/>
</dbReference>
<dbReference type="Gene3D" id="2.40.160.50">
    <property type="entry name" value="membrane protein fhac: a member of the omp85/tpsb transporter family"/>
    <property type="match status" value="1"/>
</dbReference>
<dbReference type="Pfam" id="PF08479">
    <property type="entry name" value="POTRA_2"/>
    <property type="match status" value="1"/>
</dbReference>
<dbReference type="InterPro" id="IPR005565">
    <property type="entry name" value="Hemolysn_activator_HlyB_C"/>
</dbReference>
<protein>
    <submittedName>
        <fullName evidence="7">ShlB/FhaC/HecB family hemolysin secretion/activation protein</fullName>
    </submittedName>
</protein>
<evidence type="ECO:0000256" key="1">
    <source>
        <dbReference type="ARBA" id="ARBA00022452"/>
    </source>
</evidence>
<keyword evidence="8" id="KW-1185">Reference proteome</keyword>
<evidence type="ECO:0000259" key="5">
    <source>
        <dbReference type="Pfam" id="PF03865"/>
    </source>
</evidence>
<sequence>MTGKERLARFASFSVRVALSGVCLAAGIATALAQPVPPPQGSPIPRIAPPAAPPVGPGLGTQPVAPAAAPAGTLAIRAVSIQGATVLPPARLTPLTEGLTGPAVPLAAVEAARAAIVSAYRQEGYVFTAVDAVLDAQGNLRLVVAEGHVTEVLLEGDIGPAGTQVLRFLNRLILRPALDVASLERALLLAQDIPGVGIRSVLRPAGTAPGALTLVAQVSRRPVTGYVTADNRAYRLTGPEQGLAAVQFNSFTEFGERTELLLFGAAGATQLFGQASTELFLGGSGLRARVYVGQGRATPSDALRGIGYEGTTTTAGLALSYPLIRRRSESLLLTGQFDLIESEIEIDGANGAATRLSRDSLRVLRLGAEWARFDLLLGEAFPAANSATLRLSRGLEGLGAERTGNVDAARLGAQVDFTRLAFEVSRRQALFQPWAGADVALVGTLAGQWSDDILPLSEKFYLGGARLGRGFYAGEVTGDRALAASAELQLTTSIETEAWGTPLRLLPTFYAFYDHGRTWENQDQDPDRRLRSTGVGVRMPVNDVVELQLEGVRRLTRRPNPGAAEVKADALFWRVLARF</sequence>
<dbReference type="PANTHER" id="PTHR34597">
    <property type="entry name" value="SLR1661 PROTEIN"/>
    <property type="match status" value="1"/>
</dbReference>
<proteinExistence type="predicted"/>
<evidence type="ECO:0000313" key="8">
    <source>
        <dbReference type="Proteomes" id="UP000765160"/>
    </source>
</evidence>
<dbReference type="Proteomes" id="UP000765160">
    <property type="component" value="Unassembled WGS sequence"/>
</dbReference>
<evidence type="ECO:0000256" key="2">
    <source>
        <dbReference type="ARBA" id="ARBA00022692"/>
    </source>
</evidence>
<evidence type="ECO:0000259" key="6">
    <source>
        <dbReference type="Pfam" id="PF08479"/>
    </source>
</evidence>
<keyword evidence="2" id="KW-0812">Transmembrane</keyword>
<feature type="domain" description="Haemolysin activator HlyB C-terminal" evidence="5">
    <location>
        <begin position="218"/>
        <end position="539"/>
    </location>
</feature>
<evidence type="ECO:0000256" key="4">
    <source>
        <dbReference type="SAM" id="SignalP"/>
    </source>
</evidence>
<keyword evidence="3" id="KW-0998">Cell outer membrane</keyword>
<feature type="chain" id="PRO_5046875847" evidence="4">
    <location>
        <begin position="34"/>
        <end position="579"/>
    </location>
</feature>
<gene>
    <name evidence="7" type="ORF">HB662_11455</name>
</gene>
<dbReference type="PANTHER" id="PTHR34597:SF6">
    <property type="entry name" value="BLR6126 PROTEIN"/>
    <property type="match status" value="1"/>
</dbReference>
<reference evidence="7 8" key="1">
    <citation type="submission" date="2020-03" db="EMBL/GenBank/DDBJ databases">
        <title>Roseomonas selenitidurans sp. nov. isolated from soil.</title>
        <authorList>
            <person name="Liu H."/>
        </authorList>
    </citation>
    <scope>NUCLEOTIDE SEQUENCE [LARGE SCALE GENOMIC DNA]</scope>
    <source>
        <strain evidence="7 8">JCM 15073</strain>
    </source>
</reference>
<organism evidence="7 8">
    <name type="scientific">Falsiroseomonas frigidaquae</name>
    <dbReference type="NCBI Taxonomy" id="487318"/>
    <lineage>
        <taxon>Bacteria</taxon>
        <taxon>Pseudomonadati</taxon>
        <taxon>Pseudomonadota</taxon>
        <taxon>Alphaproteobacteria</taxon>
        <taxon>Acetobacterales</taxon>
        <taxon>Roseomonadaceae</taxon>
        <taxon>Falsiroseomonas</taxon>
    </lineage>
</organism>
<keyword evidence="1" id="KW-1134">Transmembrane beta strand</keyword>
<keyword evidence="1" id="KW-0472">Membrane</keyword>
<comment type="caution">
    <text evidence="7">The sequence shown here is derived from an EMBL/GenBank/DDBJ whole genome shotgun (WGS) entry which is preliminary data.</text>
</comment>
<dbReference type="InterPro" id="IPR051544">
    <property type="entry name" value="TPS_OM_transporter"/>
</dbReference>
<accession>A0ABX1EZA4</accession>
<dbReference type="RefSeq" id="WP_168049839.1">
    <property type="nucleotide sequence ID" value="NZ_JAATJR010000003.1"/>
</dbReference>